<dbReference type="AlphaFoldDB" id="G9P205"/>
<sequence>MNRDNERQRQQRDNREALAARGWGGLQTQVDDIEIGQGRLVAANRSGSKTAVFKTEYQSG</sequence>
<reference evidence="1 2" key="1">
    <citation type="journal article" date="2011" name="Genome Biol.">
        <title>Comparative genome sequence analysis underscores mycoparasitism as the ancestral life style of Trichoderma.</title>
        <authorList>
            <person name="Kubicek C.P."/>
            <person name="Herrera-Estrella A."/>
            <person name="Seidl-Seiboth V."/>
            <person name="Martinez D.A."/>
            <person name="Druzhinina I.S."/>
            <person name="Thon M."/>
            <person name="Zeilinger S."/>
            <person name="Casas-Flores S."/>
            <person name="Horwitz B.A."/>
            <person name="Mukherjee P.K."/>
            <person name="Mukherjee M."/>
            <person name="Kredics L."/>
            <person name="Alcaraz L.D."/>
            <person name="Aerts A."/>
            <person name="Antal Z."/>
            <person name="Atanasova L."/>
            <person name="Cervantes-Badillo M.G."/>
            <person name="Challacombe J."/>
            <person name="Chertkov O."/>
            <person name="McCluskey K."/>
            <person name="Coulpier F."/>
            <person name="Deshpande N."/>
            <person name="von Doehren H."/>
            <person name="Ebbole D.J."/>
            <person name="Esquivel-Naranjo E.U."/>
            <person name="Fekete E."/>
            <person name="Flipphi M."/>
            <person name="Glaser F."/>
            <person name="Gomez-Rodriguez E.Y."/>
            <person name="Gruber S."/>
            <person name="Han C."/>
            <person name="Henrissat B."/>
            <person name="Hermosa R."/>
            <person name="Hernandez-Onate M."/>
            <person name="Karaffa L."/>
            <person name="Kosti I."/>
            <person name="Le Crom S."/>
            <person name="Lindquist E."/>
            <person name="Lucas S."/>
            <person name="Luebeck M."/>
            <person name="Luebeck P.S."/>
            <person name="Margeot A."/>
            <person name="Metz B."/>
            <person name="Misra M."/>
            <person name="Nevalainen H."/>
            <person name="Omann M."/>
            <person name="Packer N."/>
            <person name="Perrone G."/>
            <person name="Uresti-Rivera E.E."/>
            <person name="Salamov A."/>
            <person name="Schmoll M."/>
            <person name="Seiboth B."/>
            <person name="Shapiro H."/>
            <person name="Sukno S."/>
            <person name="Tamayo-Ramos J.A."/>
            <person name="Tisch D."/>
            <person name="Wiest A."/>
            <person name="Wilkinson H.H."/>
            <person name="Zhang M."/>
            <person name="Coutinho P.M."/>
            <person name="Kenerley C.M."/>
            <person name="Monte E."/>
            <person name="Baker S.E."/>
            <person name="Grigoriev I.V."/>
        </authorList>
    </citation>
    <scope>NUCLEOTIDE SEQUENCE [LARGE SCALE GENOMIC DNA]</scope>
    <source>
        <strain evidence="2">ATCC 20476 / IMI 206040</strain>
    </source>
</reference>
<name>G9P205_HYPAI</name>
<organism evidence="1 2">
    <name type="scientific">Hypocrea atroviridis (strain ATCC 20476 / IMI 206040)</name>
    <name type="common">Trichoderma atroviride</name>
    <dbReference type="NCBI Taxonomy" id="452589"/>
    <lineage>
        <taxon>Eukaryota</taxon>
        <taxon>Fungi</taxon>
        <taxon>Dikarya</taxon>
        <taxon>Ascomycota</taxon>
        <taxon>Pezizomycotina</taxon>
        <taxon>Sordariomycetes</taxon>
        <taxon>Hypocreomycetidae</taxon>
        <taxon>Hypocreales</taxon>
        <taxon>Hypocreaceae</taxon>
        <taxon>Trichoderma</taxon>
    </lineage>
</organism>
<keyword evidence="2" id="KW-1185">Reference proteome</keyword>
<comment type="caution">
    <text evidence="1">The sequence shown here is derived from an EMBL/GenBank/DDBJ whole genome shotgun (WGS) entry which is preliminary data.</text>
</comment>
<protein>
    <submittedName>
        <fullName evidence="1">Uncharacterized protein</fullName>
    </submittedName>
</protein>
<dbReference type="EMBL" id="ABDG02000026">
    <property type="protein sequence ID" value="EHK43431.1"/>
    <property type="molecule type" value="Genomic_DNA"/>
</dbReference>
<dbReference type="HOGENOM" id="CLU_2942054_0_0_1"/>
<gene>
    <name evidence="1" type="ORF">TRIATDRAFT_301254</name>
</gene>
<accession>G9P205</accession>
<dbReference type="Proteomes" id="UP000005426">
    <property type="component" value="Unassembled WGS sequence"/>
</dbReference>
<evidence type="ECO:0000313" key="2">
    <source>
        <dbReference type="Proteomes" id="UP000005426"/>
    </source>
</evidence>
<proteinExistence type="predicted"/>
<evidence type="ECO:0000313" key="1">
    <source>
        <dbReference type="EMBL" id="EHK43431.1"/>
    </source>
</evidence>